<dbReference type="Proteomes" id="UP000054495">
    <property type="component" value="Unassembled WGS sequence"/>
</dbReference>
<keyword evidence="2" id="KW-1185">Reference proteome</keyword>
<sequence>MDRQANHVEYAVLNRLRRQRLAKDHANFVRSRLPDAAHRKRSLKKEKRALAEHRPSIPCLKAPDGSRCSSRPEIENVMANFYTALYRSELGQTTTVLSPGERGSPAVPDVGIAREYQGPLVLTFIDYKKAFDSVELARVWKALEEQGIEARYTKRVWSRSFATATGAPLESPSMEND</sequence>
<gene>
    <name evidence="1" type="ORF">ANCCEY_14790</name>
</gene>
<dbReference type="EMBL" id="KE126494">
    <property type="protein sequence ID" value="EPB66119.1"/>
    <property type="molecule type" value="Genomic_DNA"/>
</dbReference>
<evidence type="ECO:0000313" key="2">
    <source>
        <dbReference type="Proteomes" id="UP000054495"/>
    </source>
</evidence>
<name>A0A0D6L4X9_9BILA</name>
<organism evidence="1 2">
    <name type="scientific">Ancylostoma ceylanicum</name>
    <dbReference type="NCBI Taxonomy" id="53326"/>
    <lineage>
        <taxon>Eukaryota</taxon>
        <taxon>Metazoa</taxon>
        <taxon>Ecdysozoa</taxon>
        <taxon>Nematoda</taxon>
        <taxon>Chromadorea</taxon>
        <taxon>Rhabditida</taxon>
        <taxon>Rhabditina</taxon>
        <taxon>Rhabditomorpha</taxon>
        <taxon>Strongyloidea</taxon>
        <taxon>Ancylostomatidae</taxon>
        <taxon>Ancylostomatinae</taxon>
        <taxon>Ancylostoma</taxon>
    </lineage>
</organism>
<evidence type="ECO:0000313" key="1">
    <source>
        <dbReference type="EMBL" id="EPB66119.1"/>
    </source>
</evidence>
<dbReference type="AlphaFoldDB" id="A0A0D6L4X9"/>
<protein>
    <recommendedName>
        <fullName evidence="3">Reverse transcriptase domain-containing protein</fullName>
    </recommendedName>
</protein>
<proteinExistence type="predicted"/>
<reference evidence="1 2" key="1">
    <citation type="submission" date="2013-05" db="EMBL/GenBank/DDBJ databases">
        <title>Draft genome of the parasitic nematode Anyclostoma ceylanicum.</title>
        <authorList>
            <person name="Mitreva M."/>
        </authorList>
    </citation>
    <scope>NUCLEOTIDE SEQUENCE [LARGE SCALE GENOMIC DNA]</scope>
</reference>
<evidence type="ECO:0008006" key="3">
    <source>
        <dbReference type="Google" id="ProtNLM"/>
    </source>
</evidence>
<accession>A0A0D6L4X9</accession>